<evidence type="ECO:0000313" key="3">
    <source>
        <dbReference type="EMBL" id="ASN60798.1"/>
    </source>
</evidence>
<evidence type="ECO:0000313" key="4">
    <source>
        <dbReference type="Proteomes" id="UP000199749"/>
    </source>
</evidence>
<dbReference type="InterPro" id="IPR036650">
    <property type="entry name" value="CAT_RNA-bd_dom_sf"/>
</dbReference>
<dbReference type="InterPro" id="IPR050661">
    <property type="entry name" value="BglG_antiterminators"/>
</dbReference>
<dbReference type="GO" id="GO:0003723">
    <property type="term" value="F:RNA binding"/>
    <property type="evidence" value="ECO:0007669"/>
    <property type="project" value="InterPro"/>
</dbReference>
<sequence>MKFQKNFNNNAALVEDEQALEWIVIGNGVGFGKQPGDLVDEAKIERRFIATGSKGFDATQIQALTAINAKMLAIMSEIVALVEPALNTKINDRQYLILADHLQFAVQRIDAHVTLTDQSLLWELRNLFPTEYQTAQQTIALINQKLGFTLPDGETVPLTYHFVNIKNGDSEIEDTMTMTKLVANIIGIVQKNFGIILDEDSFNYSRFISHLRYFIIRRLKKAQEPVTQLDPALLAMMITRYPQAYQVVQQISAFLKHEMNWTLQSDEEVYLLLHIWRVTQHQQTE</sequence>
<dbReference type="Pfam" id="PF03123">
    <property type="entry name" value="CAT_RBD"/>
    <property type="match status" value="1"/>
</dbReference>
<dbReference type="SMART" id="SM01061">
    <property type="entry name" value="CAT_RBD"/>
    <property type="match status" value="1"/>
</dbReference>
<gene>
    <name evidence="3" type="ORF">CG419_09315</name>
</gene>
<accession>A0AAC9Y169</accession>
<dbReference type="EMBL" id="CP022474">
    <property type="protein sequence ID" value="ASN60798.1"/>
    <property type="molecule type" value="Genomic_DNA"/>
</dbReference>
<dbReference type="InterPro" id="IPR011608">
    <property type="entry name" value="PRD"/>
</dbReference>
<feature type="domain" description="PRD" evidence="2">
    <location>
        <begin position="173"/>
        <end position="285"/>
    </location>
</feature>
<dbReference type="Pfam" id="PF00874">
    <property type="entry name" value="PRD"/>
    <property type="match status" value="2"/>
</dbReference>
<dbReference type="SUPFAM" id="SSF63520">
    <property type="entry name" value="PTS-regulatory domain, PRD"/>
    <property type="match status" value="2"/>
</dbReference>
<dbReference type="RefSeq" id="WP_076800162.1">
    <property type="nucleotide sequence ID" value="NZ_CBCPIN010000003.1"/>
</dbReference>
<dbReference type="AlphaFoldDB" id="A0AAC9Y169"/>
<reference evidence="3 4" key="1">
    <citation type="submission" date="2017-07" db="EMBL/GenBank/DDBJ databases">
        <title>Lactobacillus curvatus MRS6 whole genome.</title>
        <authorList>
            <person name="Jans C."/>
            <person name="Lagler S."/>
            <person name="Lacroix C."/>
            <person name="Meile L."/>
            <person name="Stevens M.J.A."/>
        </authorList>
    </citation>
    <scope>NUCLEOTIDE SEQUENCE [LARGE SCALE GENOMIC DNA]</scope>
    <source>
        <strain evidence="3 4">MRS6</strain>
    </source>
</reference>
<dbReference type="PROSITE" id="PS51372">
    <property type="entry name" value="PRD_2"/>
    <property type="match status" value="2"/>
</dbReference>
<dbReference type="PANTHER" id="PTHR30185">
    <property type="entry name" value="CRYPTIC BETA-GLUCOSIDE BGL OPERON ANTITERMINATOR"/>
    <property type="match status" value="1"/>
</dbReference>
<dbReference type="Gene3D" id="2.30.24.10">
    <property type="entry name" value="CAT RNA-binding domain"/>
    <property type="match status" value="1"/>
</dbReference>
<protein>
    <submittedName>
        <fullName evidence="3">Antitermination protein BlgG</fullName>
    </submittedName>
</protein>
<evidence type="ECO:0000259" key="2">
    <source>
        <dbReference type="PROSITE" id="PS51372"/>
    </source>
</evidence>
<name>A0AAC9Y169_LATCU</name>
<keyword evidence="1" id="KW-0677">Repeat</keyword>
<organism evidence="3 4">
    <name type="scientific">Latilactobacillus curvatus</name>
    <name type="common">Lactobacillus curvatus</name>
    <dbReference type="NCBI Taxonomy" id="28038"/>
    <lineage>
        <taxon>Bacteria</taxon>
        <taxon>Bacillati</taxon>
        <taxon>Bacillota</taxon>
        <taxon>Bacilli</taxon>
        <taxon>Lactobacillales</taxon>
        <taxon>Lactobacillaceae</taxon>
        <taxon>Latilactobacillus</taxon>
    </lineage>
</organism>
<dbReference type="Gene3D" id="1.10.1790.10">
    <property type="entry name" value="PRD domain"/>
    <property type="match status" value="2"/>
</dbReference>
<evidence type="ECO:0000256" key="1">
    <source>
        <dbReference type="ARBA" id="ARBA00022737"/>
    </source>
</evidence>
<dbReference type="GO" id="GO:0006355">
    <property type="term" value="P:regulation of DNA-templated transcription"/>
    <property type="evidence" value="ECO:0007669"/>
    <property type="project" value="InterPro"/>
</dbReference>
<dbReference type="Proteomes" id="UP000199749">
    <property type="component" value="Chromosome"/>
</dbReference>
<dbReference type="InterPro" id="IPR036634">
    <property type="entry name" value="PRD_sf"/>
</dbReference>
<proteinExistence type="predicted"/>
<dbReference type="InterPro" id="IPR004341">
    <property type="entry name" value="CAT_RNA-bd_dom"/>
</dbReference>
<dbReference type="PANTHER" id="PTHR30185:SF15">
    <property type="entry name" value="CRYPTIC BETA-GLUCOSIDE BGL OPERON ANTITERMINATOR"/>
    <property type="match status" value="1"/>
</dbReference>
<feature type="domain" description="PRD" evidence="2">
    <location>
        <begin position="66"/>
        <end position="172"/>
    </location>
</feature>
<dbReference type="SUPFAM" id="SSF50151">
    <property type="entry name" value="SacY-like RNA-binding domain"/>
    <property type="match status" value="1"/>
</dbReference>